<dbReference type="RefSeq" id="WP_213101354.1">
    <property type="nucleotide sequence ID" value="NZ_JAGYPM010000002.1"/>
</dbReference>
<feature type="transmembrane region" description="Helical" evidence="1">
    <location>
        <begin position="173"/>
        <end position="193"/>
    </location>
</feature>
<keyword evidence="1" id="KW-1133">Transmembrane helix</keyword>
<dbReference type="Proteomes" id="UP000681027">
    <property type="component" value="Unassembled WGS sequence"/>
</dbReference>
<organism evidence="2 3">
    <name type="scientific">Cytobacillus citreus</name>
    <dbReference type="NCBI Taxonomy" id="2833586"/>
    <lineage>
        <taxon>Bacteria</taxon>
        <taxon>Bacillati</taxon>
        <taxon>Bacillota</taxon>
        <taxon>Bacilli</taxon>
        <taxon>Bacillales</taxon>
        <taxon>Bacillaceae</taxon>
        <taxon>Cytobacillus</taxon>
    </lineage>
</organism>
<name>A0ABS5NPU7_9BACI</name>
<evidence type="ECO:0000313" key="2">
    <source>
        <dbReference type="EMBL" id="MBS4189852.1"/>
    </source>
</evidence>
<comment type="caution">
    <text evidence="2">The sequence shown here is derived from an EMBL/GenBank/DDBJ whole genome shotgun (WGS) entry which is preliminary data.</text>
</comment>
<dbReference type="InterPro" id="IPR018710">
    <property type="entry name" value="DUF2232"/>
</dbReference>
<reference evidence="2 3" key="1">
    <citation type="submission" date="2021-05" db="EMBL/GenBank/DDBJ databases">
        <title>Novel Bacillus species.</title>
        <authorList>
            <person name="Liu G."/>
        </authorList>
    </citation>
    <scope>NUCLEOTIDE SEQUENCE [LARGE SCALE GENOMIC DNA]</scope>
    <source>
        <strain evidence="2 3">FJAT-49705</strain>
    </source>
</reference>
<dbReference type="Pfam" id="PF09991">
    <property type="entry name" value="DUF2232"/>
    <property type="match status" value="1"/>
</dbReference>
<dbReference type="EMBL" id="JAGYPM010000002">
    <property type="protein sequence ID" value="MBS4189852.1"/>
    <property type="molecule type" value="Genomic_DNA"/>
</dbReference>
<accession>A0ABS5NPU7</accession>
<gene>
    <name evidence="2" type="ORF">KHA94_06485</name>
</gene>
<evidence type="ECO:0000256" key="1">
    <source>
        <dbReference type="SAM" id="Phobius"/>
    </source>
</evidence>
<feature type="transmembrane region" description="Helical" evidence="1">
    <location>
        <begin position="214"/>
        <end position="230"/>
    </location>
</feature>
<evidence type="ECO:0000313" key="3">
    <source>
        <dbReference type="Proteomes" id="UP000681027"/>
    </source>
</evidence>
<dbReference type="PANTHER" id="PTHR41324">
    <property type="entry name" value="MEMBRANE PROTEIN-RELATED"/>
    <property type="match status" value="1"/>
</dbReference>
<feature type="transmembrane region" description="Helical" evidence="1">
    <location>
        <begin position="52"/>
        <end position="80"/>
    </location>
</feature>
<feature type="transmembrane region" description="Helical" evidence="1">
    <location>
        <begin position="275"/>
        <end position="297"/>
    </location>
</feature>
<proteinExistence type="predicted"/>
<sequence>MRNVHKLTEGAVLLAAFAVLLLITIYIPFLGIVSNLFLAVPFILFGTKNTRMYAVVFLIASLMISLIVGTILAIPLTLSFGMTGLVIGQLIKEGKSRTSSFIAATLVFLITLLLQYAVAVVFFNINFIEDIMSLMTEAFNRSRSMLEAFGQNPAIMEQFEAALKMLESLTPSLFVLASLFAVILIELVSFPVVKRFGVKVENRKPFREIVFPKSILWYYLITILATLIFKPEEGSYWFLALVNISFILQLLMVLQGLSFIYYICYKKGMLKGIPIIATIFTFILPIFLYIVRILGIIDLGFDLRKRFEKSE</sequence>
<feature type="transmembrane region" description="Helical" evidence="1">
    <location>
        <begin position="236"/>
        <end position="263"/>
    </location>
</feature>
<dbReference type="PANTHER" id="PTHR41324:SF1">
    <property type="entry name" value="DUF2232 DOMAIN-CONTAINING PROTEIN"/>
    <property type="match status" value="1"/>
</dbReference>
<keyword evidence="1" id="KW-0472">Membrane</keyword>
<protein>
    <submittedName>
        <fullName evidence="2">YybS family protein</fullName>
    </submittedName>
</protein>
<feature type="transmembrane region" description="Helical" evidence="1">
    <location>
        <begin position="12"/>
        <end position="40"/>
    </location>
</feature>
<keyword evidence="1" id="KW-0812">Transmembrane</keyword>
<feature type="transmembrane region" description="Helical" evidence="1">
    <location>
        <begin position="101"/>
        <end position="125"/>
    </location>
</feature>
<keyword evidence="3" id="KW-1185">Reference proteome</keyword>